<protein>
    <submittedName>
        <fullName evidence="3">Uncharacterized protein</fullName>
    </submittedName>
</protein>
<evidence type="ECO:0000313" key="3">
    <source>
        <dbReference type="EMBL" id="KAF2791775.1"/>
    </source>
</evidence>
<accession>A0A6A6X6S4</accession>
<feature type="region of interest" description="Disordered" evidence="1">
    <location>
        <begin position="144"/>
        <end position="364"/>
    </location>
</feature>
<keyword evidence="2" id="KW-1133">Transmembrane helix</keyword>
<feature type="transmembrane region" description="Helical" evidence="2">
    <location>
        <begin position="6"/>
        <end position="21"/>
    </location>
</feature>
<reference evidence="3" key="1">
    <citation type="journal article" date="2020" name="Stud. Mycol.">
        <title>101 Dothideomycetes genomes: a test case for predicting lifestyles and emergence of pathogens.</title>
        <authorList>
            <person name="Haridas S."/>
            <person name="Albert R."/>
            <person name="Binder M."/>
            <person name="Bloem J."/>
            <person name="Labutti K."/>
            <person name="Salamov A."/>
            <person name="Andreopoulos B."/>
            <person name="Baker S."/>
            <person name="Barry K."/>
            <person name="Bills G."/>
            <person name="Bluhm B."/>
            <person name="Cannon C."/>
            <person name="Castanera R."/>
            <person name="Culley D."/>
            <person name="Daum C."/>
            <person name="Ezra D."/>
            <person name="Gonzalez J."/>
            <person name="Henrissat B."/>
            <person name="Kuo A."/>
            <person name="Liang C."/>
            <person name="Lipzen A."/>
            <person name="Lutzoni F."/>
            <person name="Magnuson J."/>
            <person name="Mondo S."/>
            <person name="Nolan M."/>
            <person name="Ohm R."/>
            <person name="Pangilinan J."/>
            <person name="Park H.-J."/>
            <person name="Ramirez L."/>
            <person name="Alfaro M."/>
            <person name="Sun H."/>
            <person name="Tritt A."/>
            <person name="Yoshinaga Y."/>
            <person name="Zwiers L.-H."/>
            <person name="Turgeon B."/>
            <person name="Goodwin S."/>
            <person name="Spatafora J."/>
            <person name="Crous P."/>
            <person name="Grigoriev I."/>
        </authorList>
    </citation>
    <scope>NUCLEOTIDE SEQUENCE</scope>
    <source>
        <strain evidence="3">CBS 109.77</strain>
    </source>
</reference>
<feature type="compositionally biased region" description="Polar residues" evidence="1">
    <location>
        <begin position="148"/>
        <end position="157"/>
    </location>
</feature>
<evidence type="ECO:0000256" key="1">
    <source>
        <dbReference type="SAM" id="MobiDB-lite"/>
    </source>
</evidence>
<name>A0A6A6X6S4_9PLEO</name>
<feature type="compositionally biased region" description="Polar residues" evidence="1">
    <location>
        <begin position="263"/>
        <end position="273"/>
    </location>
</feature>
<sequence length="364" mass="38823">MEAWLSWTIVITIGGVLYWYYNQKEQRGRPRGRSLLRAPTNASAIDPALWLDPNAKSKAAPKSTKAKAPRKTTKKAVQEAGNKVAASISGASSTADADDDLSPIASPTLGAAIAVKAPSGRDVSDMLESHGAAPAVLKISASEKQARLNKSQQQRPDTAQETKKQRQNRRKVEEAKAQREVEEKERKVLLEKQRRTAREARGEAAKNGLQPSQAPASNAWKSAGSSGAVASSANSGQLLDTFDPDVVSTTSSSEAATNGTAPTPDSLSNSGHWSNLPPEEEQLRMALEDSAWTPVASKAKKQRKNKTAGDVAEEGSDSGVTQAPAVKKAPPKQVEKAQPQARFEALSEPVSNVSHPLDSDWPVV</sequence>
<feature type="compositionally biased region" description="Low complexity" evidence="1">
    <location>
        <begin position="222"/>
        <end position="236"/>
    </location>
</feature>
<dbReference type="AlphaFoldDB" id="A0A6A6X6S4"/>
<evidence type="ECO:0000256" key="2">
    <source>
        <dbReference type="SAM" id="Phobius"/>
    </source>
</evidence>
<keyword evidence="4" id="KW-1185">Reference proteome</keyword>
<evidence type="ECO:0000313" key="4">
    <source>
        <dbReference type="Proteomes" id="UP000799757"/>
    </source>
</evidence>
<proteinExistence type="predicted"/>
<feature type="compositionally biased region" description="Low complexity" evidence="1">
    <location>
        <begin position="248"/>
        <end position="261"/>
    </location>
</feature>
<feature type="region of interest" description="Disordered" evidence="1">
    <location>
        <begin position="53"/>
        <end position="80"/>
    </location>
</feature>
<keyword evidence="2" id="KW-0812">Transmembrane</keyword>
<dbReference type="Proteomes" id="UP000799757">
    <property type="component" value="Unassembled WGS sequence"/>
</dbReference>
<feature type="compositionally biased region" description="Polar residues" evidence="1">
    <location>
        <begin position="209"/>
        <end position="220"/>
    </location>
</feature>
<gene>
    <name evidence="3" type="ORF">K505DRAFT_61762</name>
</gene>
<dbReference type="OrthoDB" id="4207724at2759"/>
<feature type="compositionally biased region" description="Basic and acidic residues" evidence="1">
    <location>
        <begin position="158"/>
        <end position="204"/>
    </location>
</feature>
<feature type="compositionally biased region" description="Basic residues" evidence="1">
    <location>
        <begin position="64"/>
        <end position="74"/>
    </location>
</feature>
<organism evidence="3 4">
    <name type="scientific">Melanomma pulvis-pyrius CBS 109.77</name>
    <dbReference type="NCBI Taxonomy" id="1314802"/>
    <lineage>
        <taxon>Eukaryota</taxon>
        <taxon>Fungi</taxon>
        <taxon>Dikarya</taxon>
        <taxon>Ascomycota</taxon>
        <taxon>Pezizomycotina</taxon>
        <taxon>Dothideomycetes</taxon>
        <taxon>Pleosporomycetidae</taxon>
        <taxon>Pleosporales</taxon>
        <taxon>Melanommataceae</taxon>
        <taxon>Melanomma</taxon>
    </lineage>
</organism>
<keyword evidence="2" id="KW-0472">Membrane</keyword>
<dbReference type="EMBL" id="MU002002">
    <property type="protein sequence ID" value="KAF2791775.1"/>
    <property type="molecule type" value="Genomic_DNA"/>
</dbReference>